<comment type="caution">
    <text evidence="2">The sequence shown here is derived from an EMBL/GenBank/DDBJ whole genome shotgun (WGS) entry which is preliminary data.</text>
</comment>
<reference evidence="2" key="1">
    <citation type="journal article" date="2020" name="mSystems">
        <title>Genome- and Community-Level Interaction Insights into Carbon Utilization and Element Cycling Functions of Hydrothermarchaeota in Hydrothermal Sediment.</title>
        <authorList>
            <person name="Zhou Z."/>
            <person name="Liu Y."/>
            <person name="Xu W."/>
            <person name="Pan J."/>
            <person name="Luo Z.H."/>
            <person name="Li M."/>
        </authorList>
    </citation>
    <scope>NUCLEOTIDE SEQUENCE [LARGE SCALE GENOMIC DNA]</scope>
    <source>
        <strain evidence="2">HyVt-151</strain>
    </source>
</reference>
<evidence type="ECO:0000313" key="2">
    <source>
        <dbReference type="EMBL" id="HDD31363.1"/>
    </source>
</evidence>
<feature type="transmembrane region" description="Helical" evidence="1">
    <location>
        <begin position="130"/>
        <end position="149"/>
    </location>
</feature>
<organism evidence="2">
    <name type="scientific">Thermococcus litoralis</name>
    <dbReference type="NCBI Taxonomy" id="2265"/>
    <lineage>
        <taxon>Archaea</taxon>
        <taxon>Methanobacteriati</taxon>
        <taxon>Methanobacteriota</taxon>
        <taxon>Thermococci</taxon>
        <taxon>Thermococcales</taxon>
        <taxon>Thermococcaceae</taxon>
        <taxon>Thermococcus</taxon>
    </lineage>
</organism>
<dbReference type="AlphaFoldDB" id="A0A7C0Y335"/>
<accession>A0A7C0Y335</accession>
<sequence length="215" mass="24378">MGGLKVFTPLFPSLKSEKPKRCTYSVVSAPSLAETSKVLEKRFSSLGIRPIRLIDPECYTLESLADSLYGSEHIGIVEVKGELNRMFYFFPERIELEDALEFEVFTPEGLKYLLKLICRGKIDPKKHKRFSVTAFLISLSSGFITSLLFEPRSYWDYLLSSILIAVLVFLVALLIGYPFPILPFKGVKPVKRKKKILSKNILPSALESLKNEIKP</sequence>
<dbReference type="Proteomes" id="UP000886210">
    <property type="component" value="Unassembled WGS sequence"/>
</dbReference>
<keyword evidence="1" id="KW-0812">Transmembrane</keyword>
<name>A0A7C0Y335_THELI</name>
<proteinExistence type="predicted"/>
<keyword evidence="1" id="KW-1133">Transmembrane helix</keyword>
<dbReference type="EMBL" id="DQYG01000080">
    <property type="protein sequence ID" value="HDD31363.1"/>
    <property type="molecule type" value="Genomic_DNA"/>
</dbReference>
<keyword evidence="1" id="KW-0472">Membrane</keyword>
<feature type="transmembrane region" description="Helical" evidence="1">
    <location>
        <begin position="161"/>
        <end position="184"/>
    </location>
</feature>
<protein>
    <submittedName>
        <fullName evidence="2">Uncharacterized protein</fullName>
    </submittedName>
</protein>
<gene>
    <name evidence="2" type="ORF">ENF72_01895</name>
</gene>
<evidence type="ECO:0000256" key="1">
    <source>
        <dbReference type="SAM" id="Phobius"/>
    </source>
</evidence>